<evidence type="ECO:0000313" key="8">
    <source>
        <dbReference type="EMBL" id="AEK37885.1"/>
    </source>
</evidence>
<dbReference type="SUPFAM" id="SSF46689">
    <property type="entry name" value="Homeodomain-like"/>
    <property type="match status" value="2"/>
</dbReference>
<sequence>MLSGRRRHRDSDMVDAVTSVDTRHLPMYPAGALHFPVRAFGNQEEHVRETWWRDHSHPTHELIWNECGVGHAVIGQRVWTVTRTAGLWIPAGTPHSGSTPPGSRQLAVHFGADTMPLASRPVAVDLTDLLRLLLERLVTEELDSEAHRTTEQMIFDVLTPSDNGLVLRVPTAPLVAPIVDSVQKNPADTRTLKAWARELGVSTRTVTRAFESETGMGFTRWITAARVHYAATLLGQGLGVAEVAAVVGYGSASSFTTAFRRVTGTTPGQFHGGDQ</sequence>
<dbReference type="KEGG" id="cva:CVAR_2540"/>
<name>G0HG07_CORVD</name>
<evidence type="ECO:0000256" key="2">
    <source>
        <dbReference type="ARBA" id="ARBA00023015"/>
    </source>
</evidence>
<organism evidence="8 9">
    <name type="scientific">Corynebacterium variabile (strain DSM 44702 / CIP 107183 / JCM 12073 / NCIMB 30131)</name>
    <name type="common">Corynebacterium mooreparkense</name>
    <dbReference type="NCBI Taxonomy" id="858619"/>
    <lineage>
        <taxon>Bacteria</taxon>
        <taxon>Bacillati</taxon>
        <taxon>Actinomycetota</taxon>
        <taxon>Actinomycetes</taxon>
        <taxon>Mycobacteriales</taxon>
        <taxon>Corynebacteriaceae</taxon>
        <taxon>Corynebacterium</taxon>
    </lineage>
</organism>
<dbReference type="SMART" id="SM00342">
    <property type="entry name" value="HTH_ARAC"/>
    <property type="match status" value="1"/>
</dbReference>
<dbReference type="GO" id="GO:0043565">
    <property type="term" value="F:sequence-specific DNA binding"/>
    <property type="evidence" value="ECO:0007669"/>
    <property type="project" value="InterPro"/>
</dbReference>
<dbReference type="PANTHER" id="PTHR11019">
    <property type="entry name" value="HTH-TYPE TRANSCRIPTIONAL REGULATOR NIMR"/>
    <property type="match status" value="1"/>
</dbReference>
<feature type="domain" description="HTH araC/xylS-type" evidence="7">
    <location>
        <begin position="176"/>
        <end position="273"/>
    </location>
</feature>
<dbReference type="EMBL" id="CP002917">
    <property type="protein sequence ID" value="AEK37885.1"/>
    <property type="molecule type" value="Genomic_DNA"/>
</dbReference>
<dbReference type="eggNOG" id="COG2207">
    <property type="taxonomic scope" value="Bacteria"/>
</dbReference>
<dbReference type="PRINTS" id="PR00032">
    <property type="entry name" value="HTHARAC"/>
</dbReference>
<gene>
    <name evidence="8" type="primary">fiuR3</name>
    <name evidence="8" type="ordered locus">CVAR_2540</name>
</gene>
<dbReference type="PANTHER" id="PTHR11019:SF199">
    <property type="entry name" value="HTH-TYPE TRANSCRIPTIONAL REGULATOR NIMR"/>
    <property type="match status" value="1"/>
</dbReference>
<evidence type="ECO:0000256" key="3">
    <source>
        <dbReference type="ARBA" id="ARBA00023125"/>
    </source>
</evidence>
<evidence type="ECO:0000256" key="4">
    <source>
        <dbReference type="ARBA" id="ARBA00023163"/>
    </source>
</evidence>
<dbReference type="InterPro" id="IPR018062">
    <property type="entry name" value="HTH_AraC-typ_CS"/>
</dbReference>
<dbReference type="HOGENOM" id="CLU_000445_87_2_11"/>
<keyword evidence="3" id="KW-0238">DNA-binding</keyword>
<dbReference type="FunFam" id="1.10.10.60:FF:000132">
    <property type="entry name" value="AraC family transcriptional regulator"/>
    <property type="match status" value="1"/>
</dbReference>
<keyword evidence="4" id="KW-0804">Transcription</keyword>
<dbReference type="Proteomes" id="UP000006659">
    <property type="component" value="Chromosome"/>
</dbReference>
<reference evidence="8 9" key="1">
    <citation type="journal article" date="2011" name="BMC Genomics">
        <title>Complete genome sequence of Corynebacterium variabile DSM 44702 isolated from the surface of smear-ripened cheeses and insights into cheese ripening and flavor generation.</title>
        <authorList>
            <person name="Schroeder J."/>
            <person name="Maus I."/>
            <person name="Trost E."/>
            <person name="Tauch A."/>
        </authorList>
    </citation>
    <scope>NUCLEOTIDE SEQUENCE [LARGE SCALE GENOMIC DNA]</scope>
    <source>
        <strain evidence="9">DSM 44702 / JCM 12073 / NCIMB 30131</strain>
    </source>
</reference>
<evidence type="ECO:0000313" key="9">
    <source>
        <dbReference type="Proteomes" id="UP000006659"/>
    </source>
</evidence>
<dbReference type="GO" id="GO:0003700">
    <property type="term" value="F:DNA-binding transcription factor activity"/>
    <property type="evidence" value="ECO:0007669"/>
    <property type="project" value="InterPro"/>
</dbReference>
<dbReference type="AlphaFoldDB" id="G0HG07"/>
<dbReference type="InterPro" id="IPR020449">
    <property type="entry name" value="Tscrpt_reg_AraC-type_HTH"/>
</dbReference>
<evidence type="ECO:0000256" key="1">
    <source>
        <dbReference type="ARBA" id="ARBA00022491"/>
    </source>
</evidence>
<evidence type="ECO:0000256" key="6">
    <source>
        <dbReference type="ARBA" id="ARBA00079449"/>
    </source>
</evidence>
<evidence type="ECO:0000256" key="5">
    <source>
        <dbReference type="ARBA" id="ARBA00074140"/>
    </source>
</evidence>
<dbReference type="Gene3D" id="1.10.10.60">
    <property type="entry name" value="Homeodomain-like"/>
    <property type="match status" value="1"/>
</dbReference>
<keyword evidence="1" id="KW-0678">Repressor</keyword>
<accession>G0HG07</accession>
<dbReference type="SUPFAM" id="SSF51215">
    <property type="entry name" value="Regulatory protein AraC"/>
    <property type="match status" value="1"/>
</dbReference>
<dbReference type="InterPro" id="IPR003313">
    <property type="entry name" value="AraC-bd"/>
</dbReference>
<proteinExistence type="predicted"/>
<keyword evidence="2" id="KW-0805">Transcription regulation</keyword>
<dbReference type="PROSITE" id="PS00041">
    <property type="entry name" value="HTH_ARAC_FAMILY_1"/>
    <property type="match status" value="1"/>
</dbReference>
<dbReference type="Pfam" id="PF12833">
    <property type="entry name" value="HTH_18"/>
    <property type="match status" value="1"/>
</dbReference>
<dbReference type="InterPro" id="IPR018060">
    <property type="entry name" value="HTH_AraC"/>
</dbReference>
<dbReference type="InterPro" id="IPR037923">
    <property type="entry name" value="HTH-like"/>
</dbReference>
<dbReference type="Pfam" id="PF02311">
    <property type="entry name" value="AraC_binding"/>
    <property type="match status" value="1"/>
</dbReference>
<dbReference type="PROSITE" id="PS01124">
    <property type="entry name" value="HTH_ARAC_FAMILY_2"/>
    <property type="match status" value="1"/>
</dbReference>
<dbReference type="InterPro" id="IPR009057">
    <property type="entry name" value="Homeodomain-like_sf"/>
</dbReference>
<dbReference type="STRING" id="858619.CVAR_2540"/>
<evidence type="ECO:0000259" key="7">
    <source>
        <dbReference type="PROSITE" id="PS01124"/>
    </source>
</evidence>
<protein>
    <recommendedName>
        <fullName evidence="5">HTH-type transcriptional regulator RipA</fullName>
    </recommendedName>
    <alternativeName>
        <fullName evidence="6">Repressor of iron proteins A</fullName>
    </alternativeName>
</protein>